<proteinExistence type="predicted"/>
<sequence>MSHRSAAPNSHDEDDDETIGSRKGIDGGEGGSAMLKNGSCDGHSANDEKSGGAPANGSEVAGVEAVDVMADSDFESEASSFETEEFEDEDGS</sequence>
<accession>A0A9N8EG05</accession>
<reference evidence="2" key="1">
    <citation type="submission" date="2020-06" db="EMBL/GenBank/DDBJ databases">
        <authorList>
            <consortium name="Plant Systems Biology data submission"/>
        </authorList>
    </citation>
    <scope>NUCLEOTIDE SEQUENCE</scope>
    <source>
        <strain evidence="2">D6</strain>
    </source>
</reference>
<name>A0A9N8EG05_9STRA</name>
<evidence type="ECO:0000256" key="1">
    <source>
        <dbReference type="SAM" id="MobiDB-lite"/>
    </source>
</evidence>
<gene>
    <name evidence="2" type="ORF">SEMRO_880_G215140.1</name>
</gene>
<evidence type="ECO:0000313" key="2">
    <source>
        <dbReference type="EMBL" id="CAB9517790.1"/>
    </source>
</evidence>
<protein>
    <submittedName>
        <fullName evidence="2">Uncharacterized protein</fullName>
    </submittedName>
</protein>
<comment type="caution">
    <text evidence="2">The sequence shown here is derived from an EMBL/GenBank/DDBJ whole genome shotgun (WGS) entry which is preliminary data.</text>
</comment>
<feature type="compositionally biased region" description="Acidic residues" evidence="1">
    <location>
        <begin position="70"/>
        <end position="92"/>
    </location>
</feature>
<dbReference type="EMBL" id="CAICTM010000879">
    <property type="protein sequence ID" value="CAB9517790.1"/>
    <property type="molecule type" value="Genomic_DNA"/>
</dbReference>
<evidence type="ECO:0000313" key="3">
    <source>
        <dbReference type="Proteomes" id="UP001153069"/>
    </source>
</evidence>
<dbReference type="AlphaFoldDB" id="A0A9N8EG05"/>
<dbReference type="Proteomes" id="UP001153069">
    <property type="component" value="Unassembled WGS sequence"/>
</dbReference>
<organism evidence="2 3">
    <name type="scientific">Seminavis robusta</name>
    <dbReference type="NCBI Taxonomy" id="568900"/>
    <lineage>
        <taxon>Eukaryota</taxon>
        <taxon>Sar</taxon>
        <taxon>Stramenopiles</taxon>
        <taxon>Ochrophyta</taxon>
        <taxon>Bacillariophyta</taxon>
        <taxon>Bacillariophyceae</taxon>
        <taxon>Bacillariophycidae</taxon>
        <taxon>Naviculales</taxon>
        <taxon>Naviculaceae</taxon>
        <taxon>Seminavis</taxon>
    </lineage>
</organism>
<keyword evidence="3" id="KW-1185">Reference proteome</keyword>
<feature type="region of interest" description="Disordered" evidence="1">
    <location>
        <begin position="1"/>
        <end position="92"/>
    </location>
</feature>